<dbReference type="Pfam" id="PF00708">
    <property type="entry name" value="Acylphosphatase"/>
    <property type="match status" value="1"/>
</dbReference>
<dbReference type="PANTHER" id="PTHR10029:SF3">
    <property type="entry name" value="ACYLPHOSPHATASE-RELATED"/>
    <property type="match status" value="1"/>
</dbReference>
<accession>A0A1X7U0S9</accession>
<dbReference type="PROSITE" id="PS00150">
    <property type="entry name" value="ACYLPHOSPHATASE_1"/>
    <property type="match status" value="1"/>
</dbReference>
<comment type="similarity">
    <text evidence="1 7">Belongs to the acylphosphatase family.</text>
</comment>
<dbReference type="InterPro" id="IPR020456">
    <property type="entry name" value="Acylphosphatase"/>
</dbReference>
<protein>
    <recommendedName>
        <fullName evidence="2 5">Acylphosphatase</fullName>
        <ecNumber evidence="2 5">3.6.1.7</ecNumber>
    </recommendedName>
</protein>
<dbReference type="PROSITE" id="PS51160">
    <property type="entry name" value="ACYLPHOSPHATASE_3"/>
    <property type="match status" value="1"/>
</dbReference>
<dbReference type="EC" id="3.6.1.7" evidence="2 5"/>
<proteinExistence type="inferred from homology"/>
<dbReference type="SUPFAM" id="SSF54975">
    <property type="entry name" value="Acylphosphatase/BLUF domain-like"/>
    <property type="match status" value="1"/>
</dbReference>
<dbReference type="AlphaFoldDB" id="A0A1X7U0S9"/>
<reference evidence="9" key="1">
    <citation type="submission" date="2017-05" db="UniProtKB">
        <authorList>
            <consortium name="EnsemblMetazoa"/>
        </authorList>
    </citation>
    <scope>IDENTIFICATION</scope>
</reference>
<evidence type="ECO:0000256" key="1">
    <source>
        <dbReference type="ARBA" id="ARBA00005614"/>
    </source>
</evidence>
<evidence type="ECO:0000256" key="4">
    <source>
        <dbReference type="ARBA" id="ARBA00047645"/>
    </source>
</evidence>
<evidence type="ECO:0000256" key="2">
    <source>
        <dbReference type="ARBA" id="ARBA00012150"/>
    </source>
</evidence>
<dbReference type="InParanoid" id="A0A1X7U0S9"/>
<sequence length="58" mass="6409">MSFVKVSFEVFGRVQGVFFRKGTQKVCEQNKVCGWVKNTPQGTVVGVIEGDKEAIAIM</sequence>
<dbReference type="GO" id="GO:0003998">
    <property type="term" value="F:acylphosphatase activity"/>
    <property type="evidence" value="ECO:0007669"/>
    <property type="project" value="UniProtKB-EC"/>
</dbReference>
<evidence type="ECO:0000256" key="7">
    <source>
        <dbReference type="RuleBase" id="RU004168"/>
    </source>
</evidence>
<dbReference type="Gene3D" id="3.30.70.100">
    <property type="match status" value="1"/>
</dbReference>
<dbReference type="InterPro" id="IPR036046">
    <property type="entry name" value="Acylphosphatase-like_dom_sf"/>
</dbReference>
<organism evidence="9">
    <name type="scientific">Amphimedon queenslandica</name>
    <name type="common">Sponge</name>
    <dbReference type="NCBI Taxonomy" id="400682"/>
    <lineage>
        <taxon>Eukaryota</taxon>
        <taxon>Metazoa</taxon>
        <taxon>Porifera</taxon>
        <taxon>Demospongiae</taxon>
        <taxon>Heteroscleromorpha</taxon>
        <taxon>Haplosclerida</taxon>
        <taxon>Niphatidae</taxon>
        <taxon>Amphimedon</taxon>
    </lineage>
</organism>
<comment type="catalytic activity">
    <reaction evidence="4 5 6">
        <text>an acyl phosphate + H2O = a carboxylate + phosphate + H(+)</text>
        <dbReference type="Rhea" id="RHEA:14965"/>
        <dbReference type="ChEBI" id="CHEBI:15377"/>
        <dbReference type="ChEBI" id="CHEBI:15378"/>
        <dbReference type="ChEBI" id="CHEBI:29067"/>
        <dbReference type="ChEBI" id="CHEBI:43474"/>
        <dbReference type="ChEBI" id="CHEBI:59918"/>
        <dbReference type="EC" id="3.6.1.7"/>
    </reaction>
</comment>
<dbReference type="PRINTS" id="PR00112">
    <property type="entry name" value="ACYLPHPHTASE"/>
</dbReference>
<dbReference type="FunCoup" id="A0A1X7U0S9">
    <property type="interactions" value="370"/>
</dbReference>
<dbReference type="PROSITE" id="PS00151">
    <property type="entry name" value="ACYLPHOSPHATASE_2"/>
    <property type="match status" value="1"/>
</dbReference>
<feature type="domain" description="Acylphosphatase-like" evidence="8">
    <location>
        <begin position="5"/>
        <end position="58"/>
    </location>
</feature>
<name>A0A1X7U0S9_AMPQE</name>
<dbReference type="eggNOG" id="KOG3360">
    <property type="taxonomic scope" value="Eukaryota"/>
</dbReference>
<evidence type="ECO:0000256" key="5">
    <source>
        <dbReference type="PROSITE-ProRule" id="PRU00520"/>
    </source>
</evidence>
<evidence type="ECO:0000313" key="9">
    <source>
        <dbReference type="EnsemblMetazoa" id="Aqu2.1.21201_001"/>
    </source>
</evidence>
<dbReference type="PANTHER" id="PTHR10029">
    <property type="entry name" value="ACYLPHOSPHATASE"/>
    <property type="match status" value="1"/>
</dbReference>
<keyword evidence="3 5" id="KW-0378">Hydrolase</keyword>
<dbReference type="InterPro" id="IPR017968">
    <property type="entry name" value="Acylphosphatase_CS"/>
</dbReference>
<dbReference type="STRING" id="400682.A0A1X7U0S9"/>
<dbReference type="EnsemblMetazoa" id="Aqu2.1.21201_001">
    <property type="protein sequence ID" value="Aqu2.1.21201_001"/>
    <property type="gene ID" value="Aqu2.1.21201"/>
</dbReference>
<evidence type="ECO:0000256" key="6">
    <source>
        <dbReference type="RuleBase" id="RU000553"/>
    </source>
</evidence>
<feature type="active site" evidence="5">
    <location>
        <position position="20"/>
    </location>
</feature>
<dbReference type="InterPro" id="IPR001792">
    <property type="entry name" value="Acylphosphatase-like_dom"/>
</dbReference>
<feature type="active site" evidence="5">
    <location>
        <position position="38"/>
    </location>
</feature>
<evidence type="ECO:0000256" key="3">
    <source>
        <dbReference type="ARBA" id="ARBA00022801"/>
    </source>
</evidence>
<evidence type="ECO:0000259" key="8">
    <source>
        <dbReference type="PROSITE" id="PS51160"/>
    </source>
</evidence>